<dbReference type="CDD" id="cd01650">
    <property type="entry name" value="RT_nLTR_like"/>
    <property type="match status" value="1"/>
</dbReference>
<dbReference type="InterPro" id="IPR043502">
    <property type="entry name" value="DNA/RNA_pol_sf"/>
</dbReference>
<evidence type="ECO:0000313" key="3">
    <source>
        <dbReference type="Proteomes" id="UP000595140"/>
    </source>
</evidence>
<accession>A0A484M697</accession>
<dbReference type="OrthoDB" id="1305665at2759"/>
<sequence length="441" mass="50002">MDFNHLTDHSHMLLYCGSPPVGRSKPFKFFNMWIKHEEFQWLVTQSWGTRVNGSKQFSLCSKLKRLKPPLKTLNKNAFGHISRRALEAKEEYRLIMKEVMADPNNQALVDDAETKRKRANLLLDAELEFYQQKAKCDFLMKYDRGTSYFDSLVKKNRKKHAISFFIKDDGTKTTSSDEVVGCFFEFYQNLFGTTPQVGPIVDEVLAPGATVPESAHSRLLAMVTLEEVKDVVFDIGNEKAPGQDGFTAAFFKNQWSLVGQDVYEAVAEFFISWKLLKQINHAMIVLIPKTVHNPSVKDFRPIACLNVLYKIITKILGKRMAPLLSDLIDPAHGAFVQGRSLVDNLLLAQHLIKDYAIRRSTPSCMIKLDITKAYDTVSWRFLEDVMLALGFPSRFVALVMECVTSASSSIMVNGDSHGFFKSNRGLRQGDPMAPTLFLFCI</sequence>
<evidence type="ECO:0000313" key="2">
    <source>
        <dbReference type="EMBL" id="VFQ84372.1"/>
    </source>
</evidence>
<dbReference type="EMBL" id="OOIL02002710">
    <property type="protein sequence ID" value="VFQ84372.1"/>
    <property type="molecule type" value="Genomic_DNA"/>
</dbReference>
<dbReference type="Pfam" id="PF00078">
    <property type="entry name" value="RVT_1"/>
    <property type="match status" value="1"/>
</dbReference>
<dbReference type="PANTHER" id="PTHR46890">
    <property type="entry name" value="NON-LTR RETROLELEMENT REVERSE TRANSCRIPTASE-LIKE PROTEIN-RELATED"/>
    <property type="match status" value="1"/>
</dbReference>
<dbReference type="AlphaFoldDB" id="A0A484M697"/>
<feature type="domain" description="Reverse transcriptase" evidence="1">
    <location>
        <begin position="268"/>
        <end position="441"/>
    </location>
</feature>
<gene>
    <name evidence="2" type="ORF">CCAM_LOCUS26148</name>
</gene>
<dbReference type="Proteomes" id="UP000595140">
    <property type="component" value="Unassembled WGS sequence"/>
</dbReference>
<dbReference type="PANTHER" id="PTHR46890:SF48">
    <property type="entry name" value="RNA-DIRECTED DNA POLYMERASE"/>
    <property type="match status" value="1"/>
</dbReference>
<dbReference type="InterPro" id="IPR052343">
    <property type="entry name" value="Retrotransposon-Effector_Assoc"/>
</dbReference>
<proteinExistence type="predicted"/>
<dbReference type="InterPro" id="IPR000477">
    <property type="entry name" value="RT_dom"/>
</dbReference>
<evidence type="ECO:0000259" key="1">
    <source>
        <dbReference type="PROSITE" id="PS50878"/>
    </source>
</evidence>
<keyword evidence="3" id="KW-1185">Reference proteome</keyword>
<dbReference type="SUPFAM" id="SSF56672">
    <property type="entry name" value="DNA/RNA polymerases"/>
    <property type="match status" value="1"/>
</dbReference>
<name>A0A484M697_9ASTE</name>
<reference evidence="2 3" key="1">
    <citation type="submission" date="2018-04" db="EMBL/GenBank/DDBJ databases">
        <authorList>
            <person name="Vogel A."/>
        </authorList>
    </citation>
    <scope>NUCLEOTIDE SEQUENCE [LARGE SCALE GENOMIC DNA]</scope>
</reference>
<dbReference type="PROSITE" id="PS50878">
    <property type="entry name" value="RT_POL"/>
    <property type="match status" value="1"/>
</dbReference>
<protein>
    <recommendedName>
        <fullName evidence="1">Reverse transcriptase domain-containing protein</fullName>
    </recommendedName>
</protein>
<organism evidence="2 3">
    <name type="scientific">Cuscuta campestris</name>
    <dbReference type="NCBI Taxonomy" id="132261"/>
    <lineage>
        <taxon>Eukaryota</taxon>
        <taxon>Viridiplantae</taxon>
        <taxon>Streptophyta</taxon>
        <taxon>Embryophyta</taxon>
        <taxon>Tracheophyta</taxon>
        <taxon>Spermatophyta</taxon>
        <taxon>Magnoliopsida</taxon>
        <taxon>eudicotyledons</taxon>
        <taxon>Gunneridae</taxon>
        <taxon>Pentapetalae</taxon>
        <taxon>asterids</taxon>
        <taxon>lamiids</taxon>
        <taxon>Solanales</taxon>
        <taxon>Convolvulaceae</taxon>
        <taxon>Cuscuteae</taxon>
        <taxon>Cuscuta</taxon>
        <taxon>Cuscuta subgen. Grammica</taxon>
        <taxon>Cuscuta sect. Cleistogrammica</taxon>
    </lineage>
</organism>